<evidence type="ECO:0000313" key="2">
    <source>
        <dbReference type="EMBL" id="NMH29007.1"/>
    </source>
</evidence>
<organism evidence="2 3">
    <name type="scientific">Flavobacterium silvaticum</name>
    <dbReference type="NCBI Taxonomy" id="1852020"/>
    <lineage>
        <taxon>Bacteria</taxon>
        <taxon>Pseudomonadati</taxon>
        <taxon>Bacteroidota</taxon>
        <taxon>Flavobacteriia</taxon>
        <taxon>Flavobacteriales</taxon>
        <taxon>Flavobacteriaceae</taxon>
        <taxon>Flavobacterium</taxon>
    </lineage>
</organism>
<feature type="region of interest" description="Disordered" evidence="1">
    <location>
        <begin position="1"/>
        <end position="60"/>
    </location>
</feature>
<dbReference type="EMBL" id="JAAMPU010000107">
    <property type="protein sequence ID" value="NMH29007.1"/>
    <property type="molecule type" value="Genomic_DNA"/>
</dbReference>
<dbReference type="Proteomes" id="UP000712080">
    <property type="component" value="Unassembled WGS sequence"/>
</dbReference>
<sequence length="60" mass="6722">MIPEDKRKADDPELNQDASTYDKDESFEDSDDFHKYDDTANSNASGETKDSGKFDGNSNI</sequence>
<name>A0A972JKC9_9FLAO</name>
<proteinExistence type="predicted"/>
<gene>
    <name evidence="2" type="ORF">G6047_13260</name>
</gene>
<dbReference type="RefSeq" id="WP_169528106.1">
    <property type="nucleotide sequence ID" value="NZ_JAAMPU010000107.1"/>
</dbReference>
<evidence type="ECO:0000256" key="1">
    <source>
        <dbReference type="SAM" id="MobiDB-lite"/>
    </source>
</evidence>
<dbReference type="AlphaFoldDB" id="A0A972JKC9"/>
<feature type="compositionally biased region" description="Basic and acidic residues" evidence="1">
    <location>
        <begin position="1"/>
        <end position="11"/>
    </location>
</feature>
<reference evidence="2" key="1">
    <citation type="submission" date="2020-02" db="EMBL/GenBank/DDBJ databases">
        <title>Flavobacterium sp. genome.</title>
        <authorList>
            <person name="Jung H.S."/>
            <person name="Baek J.H."/>
            <person name="Jeon C.O."/>
        </authorList>
    </citation>
    <scope>NUCLEOTIDE SEQUENCE</scope>
    <source>
        <strain evidence="2">SE-s28</strain>
    </source>
</reference>
<keyword evidence="3" id="KW-1185">Reference proteome</keyword>
<accession>A0A972JKC9</accession>
<comment type="caution">
    <text evidence="2">The sequence shown here is derived from an EMBL/GenBank/DDBJ whole genome shotgun (WGS) entry which is preliminary data.</text>
</comment>
<protein>
    <submittedName>
        <fullName evidence="2">Uncharacterized protein</fullName>
    </submittedName>
</protein>
<evidence type="ECO:0000313" key="3">
    <source>
        <dbReference type="Proteomes" id="UP000712080"/>
    </source>
</evidence>